<evidence type="ECO:0000313" key="2">
    <source>
        <dbReference type="Proteomes" id="UP001155077"/>
    </source>
</evidence>
<dbReference type="EMBL" id="JAMSCK010000002">
    <property type="protein sequence ID" value="MCM8568575.1"/>
    <property type="molecule type" value="Genomic_DNA"/>
</dbReference>
<keyword evidence="2" id="KW-1185">Reference proteome</keyword>
<organism evidence="1 2">
    <name type="scientific">Gramella jeungdoensis</name>
    <dbReference type="NCBI Taxonomy" id="708091"/>
    <lineage>
        <taxon>Bacteria</taxon>
        <taxon>Pseudomonadati</taxon>
        <taxon>Bacteroidota</taxon>
        <taxon>Flavobacteriia</taxon>
        <taxon>Flavobacteriales</taxon>
        <taxon>Flavobacteriaceae</taxon>
        <taxon>Christiangramia</taxon>
    </lineage>
</organism>
<name>A0ABT0YZX6_9FLAO</name>
<gene>
    <name evidence="1" type="ORF">NE848_04245</name>
</gene>
<comment type="caution">
    <text evidence="1">The sequence shown here is derived from an EMBL/GenBank/DDBJ whole genome shotgun (WGS) entry which is preliminary data.</text>
</comment>
<dbReference type="Proteomes" id="UP001155077">
    <property type="component" value="Unassembled WGS sequence"/>
</dbReference>
<proteinExistence type="predicted"/>
<protein>
    <submittedName>
        <fullName evidence="1">Uncharacterized protein</fullName>
    </submittedName>
</protein>
<evidence type="ECO:0000313" key="1">
    <source>
        <dbReference type="EMBL" id="MCM8568575.1"/>
    </source>
</evidence>
<sequence length="155" mass="18983">MEEIKAVLSSISFWFYEKYRLRKFQGVSRPGHIEDSKRNEEFYRKLEKHMLPFLEKRNFSKLKKRIFICEKPRSVSYIHFALNNQLNGLVVDYGDIFLENKTRQELLDRIKYDSGSKRLKPDFWKYDYNYPVRKTKRFDEALIKEIEELIKEKIE</sequence>
<reference evidence="1" key="1">
    <citation type="submission" date="2022-06" db="EMBL/GenBank/DDBJ databases">
        <title>Gramella sediminis sp. nov., isolated from deep-sea sediment of the Indian Ocean.</title>
        <authorList>
            <person name="Yang L."/>
        </authorList>
    </citation>
    <scope>NUCLEOTIDE SEQUENCE</scope>
    <source>
        <strain evidence="1">HMD3159</strain>
    </source>
</reference>
<accession>A0ABT0YZX6</accession>
<dbReference type="RefSeq" id="WP_252110977.1">
    <property type="nucleotide sequence ID" value="NZ_JAMSCK010000002.1"/>
</dbReference>